<dbReference type="Proteomes" id="UP001523392">
    <property type="component" value="Unassembled WGS sequence"/>
</dbReference>
<proteinExistence type="predicted"/>
<dbReference type="InterPro" id="IPR005560">
    <property type="entry name" value="Csp_YhjQ"/>
</dbReference>
<dbReference type="PANTHER" id="PTHR37310:SF1">
    <property type="entry name" value="CYTOPLASMIC PROTEIN"/>
    <property type="match status" value="1"/>
</dbReference>
<comment type="caution">
    <text evidence="1">The sequence shown here is derived from an EMBL/GenBank/DDBJ whole genome shotgun (WGS) entry which is preliminary data.</text>
</comment>
<dbReference type="CDD" id="cd08026">
    <property type="entry name" value="DUF326"/>
    <property type="match status" value="1"/>
</dbReference>
<dbReference type="PANTHER" id="PTHR37310">
    <property type="entry name" value="CYTOPLASMIC PROTEIN-RELATED"/>
    <property type="match status" value="1"/>
</dbReference>
<name>A0ABT1D9P4_9PROT</name>
<sequence length="110" mass="12111">MYQMPAEMRACIEDCLRCHSTCLGMAMTHCLEQGGKHVEPQHFRLMLACAEMCQTAANFMLIGTPHHRTTCGACAQICEDCAKSCEAVGGMQECVEACRRCAESCRRMAA</sequence>
<dbReference type="EMBL" id="JAFIRR010000108">
    <property type="protein sequence ID" value="MCO6417914.1"/>
    <property type="molecule type" value="Genomic_DNA"/>
</dbReference>
<accession>A0ABT1D9P4</accession>
<organism evidence="1 2">
    <name type="scientific">Siccirubricoccus soli</name>
    <dbReference type="NCBI Taxonomy" id="2899147"/>
    <lineage>
        <taxon>Bacteria</taxon>
        <taxon>Pseudomonadati</taxon>
        <taxon>Pseudomonadota</taxon>
        <taxon>Alphaproteobacteria</taxon>
        <taxon>Acetobacterales</taxon>
        <taxon>Roseomonadaceae</taxon>
        <taxon>Siccirubricoccus</taxon>
    </lineage>
</organism>
<evidence type="ECO:0000313" key="2">
    <source>
        <dbReference type="Proteomes" id="UP001523392"/>
    </source>
</evidence>
<dbReference type="InterPro" id="IPR044543">
    <property type="entry name" value="YHJQ-like"/>
</dbReference>
<keyword evidence="2" id="KW-1185">Reference proteome</keyword>
<evidence type="ECO:0000313" key="1">
    <source>
        <dbReference type="EMBL" id="MCO6417914.1"/>
    </source>
</evidence>
<dbReference type="Gene3D" id="1.20.1270.360">
    <property type="match status" value="1"/>
</dbReference>
<protein>
    <submittedName>
        <fullName evidence="1">Four-helix bundle copper-binding protein</fullName>
    </submittedName>
</protein>
<gene>
    <name evidence="1" type="ORF">JYK14_17350</name>
</gene>
<reference evidence="1 2" key="1">
    <citation type="submission" date="2021-12" db="EMBL/GenBank/DDBJ databases">
        <title>Siccirubricoccus leaddurans sp. nov., a high concentration Zn2+ tolerance bacterium.</title>
        <authorList>
            <person name="Cao Y."/>
        </authorList>
    </citation>
    <scope>NUCLEOTIDE SEQUENCE [LARGE SCALE GENOMIC DNA]</scope>
    <source>
        <strain evidence="1 2">KC 17139</strain>
    </source>
</reference>
<dbReference type="Pfam" id="PF03860">
    <property type="entry name" value="Csp"/>
    <property type="match status" value="1"/>
</dbReference>